<dbReference type="InterPro" id="IPR029016">
    <property type="entry name" value="GAF-like_dom_sf"/>
</dbReference>
<dbReference type="InterPro" id="IPR003607">
    <property type="entry name" value="HD/PDEase_dom"/>
</dbReference>
<feature type="active site" description="Proton donor" evidence="5">
    <location>
        <position position="522"/>
    </location>
</feature>
<evidence type="ECO:0000256" key="4">
    <source>
        <dbReference type="ARBA" id="ARBA00022801"/>
    </source>
</evidence>
<feature type="binding site" evidence="6">
    <location>
        <begin position="522"/>
        <end position="526"/>
    </location>
    <ligand>
        <name>AMP</name>
        <dbReference type="ChEBI" id="CHEBI:456215"/>
    </ligand>
</feature>
<feature type="binding site" evidence="7">
    <location>
        <position position="562"/>
    </location>
    <ligand>
        <name>Zn(2+)</name>
        <dbReference type="ChEBI" id="CHEBI:29105"/>
        <label>1</label>
    </ligand>
</feature>
<dbReference type="Pfam" id="PF00233">
    <property type="entry name" value="PDEase_I"/>
    <property type="match status" value="1"/>
</dbReference>
<name>A0A0L8IDG1_OCTBM</name>
<dbReference type="SUPFAM" id="SSF109604">
    <property type="entry name" value="HD-domain/PDEase-like"/>
    <property type="match status" value="1"/>
</dbReference>
<feature type="region of interest" description="Disordered" evidence="9">
    <location>
        <begin position="806"/>
        <end position="847"/>
    </location>
</feature>
<dbReference type="GO" id="GO:0046872">
    <property type="term" value="F:metal ion binding"/>
    <property type="evidence" value="ECO:0007669"/>
    <property type="project" value="UniProtKB-KW"/>
</dbReference>
<dbReference type="Pfam" id="PF01590">
    <property type="entry name" value="GAF"/>
    <property type="match status" value="2"/>
</dbReference>
<keyword evidence="4 8" id="KW-0378">Hydrolase</keyword>
<dbReference type="SMART" id="SM00471">
    <property type="entry name" value="HDc"/>
    <property type="match status" value="1"/>
</dbReference>
<evidence type="ECO:0000259" key="10">
    <source>
        <dbReference type="PROSITE" id="PS51845"/>
    </source>
</evidence>
<evidence type="ECO:0000256" key="6">
    <source>
        <dbReference type="PIRSR" id="PIRSR623088-2"/>
    </source>
</evidence>
<dbReference type="Gene3D" id="3.30.450.40">
    <property type="match status" value="2"/>
</dbReference>
<feature type="binding site" evidence="7">
    <location>
        <position position="563"/>
    </location>
    <ligand>
        <name>Zn(2+)</name>
        <dbReference type="ChEBI" id="CHEBI:29105"/>
        <label>1</label>
    </ligand>
</feature>
<dbReference type="PANTHER" id="PTHR11347">
    <property type="entry name" value="CYCLIC NUCLEOTIDE PHOSPHODIESTERASE"/>
    <property type="match status" value="1"/>
</dbReference>
<dbReference type="Gene3D" id="1.10.1300.10">
    <property type="entry name" value="3'5'-cyclic nucleotide phosphodiesterase, catalytic domain"/>
    <property type="match status" value="1"/>
</dbReference>
<evidence type="ECO:0000256" key="9">
    <source>
        <dbReference type="SAM" id="MobiDB-lite"/>
    </source>
</evidence>
<evidence type="ECO:0000313" key="11">
    <source>
        <dbReference type="EMBL" id="KOF99538.1"/>
    </source>
</evidence>
<evidence type="ECO:0000256" key="3">
    <source>
        <dbReference type="ARBA" id="ARBA00022723"/>
    </source>
</evidence>
<feature type="compositionally biased region" description="Acidic residues" evidence="9">
    <location>
        <begin position="806"/>
        <end position="822"/>
    </location>
</feature>
<keyword evidence="2" id="KW-0140">cGMP</keyword>
<evidence type="ECO:0000256" key="8">
    <source>
        <dbReference type="RuleBase" id="RU363067"/>
    </source>
</evidence>
<evidence type="ECO:0000256" key="7">
    <source>
        <dbReference type="PIRSR" id="PIRSR623088-3"/>
    </source>
</evidence>
<gene>
    <name evidence="11" type="ORF">OCBIM_22015274mg</name>
</gene>
<feature type="compositionally biased region" description="Polar residues" evidence="9">
    <location>
        <begin position="960"/>
        <end position="973"/>
    </location>
</feature>
<feature type="domain" description="PDEase" evidence="10">
    <location>
        <begin position="442"/>
        <end position="768"/>
    </location>
</feature>
<comment type="cofactor">
    <cofactor evidence="8">
        <name>a divalent metal cation</name>
        <dbReference type="ChEBI" id="CHEBI:60240"/>
    </cofactor>
    <text evidence="8">Binds 2 divalent metal cations per subunit. Site 1 may preferentially bind zinc ions, while site 2 has a preference for magnesium and/or manganese ions.</text>
</comment>
<dbReference type="PROSITE" id="PS00126">
    <property type="entry name" value="PDEASE_I_1"/>
    <property type="match status" value="1"/>
</dbReference>
<feature type="binding site" evidence="7">
    <location>
        <position position="526"/>
    </location>
    <ligand>
        <name>Zn(2+)</name>
        <dbReference type="ChEBI" id="CHEBI:29105"/>
        <label>1</label>
    </ligand>
</feature>
<protein>
    <recommendedName>
        <fullName evidence="8">Phosphodiesterase</fullName>
        <ecNumber evidence="8">3.1.4.-</ecNumber>
    </recommendedName>
</protein>
<feature type="binding site" evidence="7">
    <location>
        <position position="673"/>
    </location>
    <ligand>
        <name>Zn(2+)</name>
        <dbReference type="ChEBI" id="CHEBI:29105"/>
        <label>1</label>
    </ligand>
</feature>
<dbReference type="PRINTS" id="PR00387">
    <property type="entry name" value="PDIESTERASE1"/>
</dbReference>
<proteinExistence type="inferred from homology"/>
<feature type="binding site" evidence="6">
    <location>
        <position position="563"/>
    </location>
    <ligand>
        <name>AMP</name>
        <dbReference type="ChEBI" id="CHEBI:456215"/>
    </ligand>
</feature>
<evidence type="ECO:0000256" key="5">
    <source>
        <dbReference type="PIRSR" id="PIRSR623088-1"/>
    </source>
</evidence>
<dbReference type="InterPro" id="IPR036971">
    <property type="entry name" value="PDEase_catalytic_dom_sf"/>
</dbReference>
<sequence>MGTELTEEEVDGFLMENPRFVRSWLAEHDLGKLGEHLFFKHEIREEKAHAFIDFIGNALSRRKPTQKEENETLTENELYKEVGKILNSELHTDSLCHRVLQKLCTLLRCEKASLFLARGAGKTQYLISTLFDVTSESTLEESLHTEENAIRVPFGKGISGYVAQSKCLLNIKDAYQDPRFLSDVDEKTGFRTKSILCMPILDSGDNLLAVAQVMNKINEEYFNSEDENIFERFLSFCSISMNNSAFFENSLEEHERHKLLLKLNRCILKYQNSLKKLMSEITKLAMEMLQCESISIYLSDPKKDNLCPTESSKVFQLLKSASDISEEIITPNVRKAIERNMNSQNILDVFNSEEFTEHDSIHLESKVASWLLCLAIKDASNNFVGWIVYIRDSRDIFSRNDINMMEIFAMFCGLAIYNCRLYETAAKTLSQLEFTNSVLSYHATCYPEIVDRFLNMEIESVNNSQIYRFDFNDFLYSEDDTVLVAVSIFLEAKTLSVLNISKELLYKWILTVKKNYRPVIYHNWRHAINVTQMMFCMLTTGKLQIYFTEFDRICLLVASLCHDLDHRGYNNSFQVKTRSPLALLYSTSVMEYHHISRCLMILKYEGTNIFRNISVEKYQQGLMFIEKAILATDLLMYFEKRYLFKQKIEIDDQTLSSQESIDLLMCMMMTAADLSAITKPWDIQRKTAIILAAEFFEQGDLESHFTYNVMPMMDRKKRHQLPKTQVGFIDFVCSMVYRLLSQVSKELQPLYDGMLGNRTHWSDIVEGKEEFDIDREIELVINNISLESAIAIANKQSQQTLRSLDVVEEGGEEEQKQEEEEEERKQEEEQQQQQGEEETTILTEKRATFGQKDIQTDITIPTYIDQQHILSSFTTKTVETKTTASQTENLLQDVCSAMVQTDDSSLKEAKHVTVLLPHENLVLTLGASGSKFITLQKGTLPRISHCGYHYHHYSERGLPTTPTSGGNDQNRQY</sequence>
<evidence type="ECO:0000256" key="1">
    <source>
        <dbReference type="ARBA" id="ARBA00007648"/>
    </source>
</evidence>
<dbReference type="AlphaFoldDB" id="A0A0L8IDG1"/>
<dbReference type="FunFam" id="1.10.1300.10:FF:000003">
    <property type="entry name" value="Phosphodiesterase"/>
    <property type="match status" value="1"/>
</dbReference>
<dbReference type="PROSITE" id="PS51845">
    <property type="entry name" value="PDEASE_I_2"/>
    <property type="match status" value="1"/>
</dbReference>
<feature type="binding site" evidence="7">
    <location>
        <position position="563"/>
    </location>
    <ligand>
        <name>Zn(2+)</name>
        <dbReference type="ChEBI" id="CHEBI:29105"/>
        <label>2</label>
    </ligand>
</feature>
<dbReference type="InterPro" id="IPR003018">
    <property type="entry name" value="GAF"/>
</dbReference>
<feature type="binding site" evidence="6">
    <location>
        <position position="725"/>
    </location>
    <ligand>
        <name>AMP</name>
        <dbReference type="ChEBI" id="CHEBI:456215"/>
    </ligand>
</feature>
<dbReference type="EMBL" id="KQ415941">
    <property type="protein sequence ID" value="KOF99538.1"/>
    <property type="molecule type" value="Genomic_DNA"/>
</dbReference>
<evidence type="ECO:0000256" key="2">
    <source>
        <dbReference type="ARBA" id="ARBA00022535"/>
    </source>
</evidence>
<dbReference type="InterPro" id="IPR002073">
    <property type="entry name" value="PDEase_catalytic_dom"/>
</dbReference>
<dbReference type="InterPro" id="IPR023174">
    <property type="entry name" value="PDEase_CS"/>
</dbReference>
<dbReference type="OrthoDB" id="295473at2759"/>
<dbReference type="GO" id="GO:0004114">
    <property type="term" value="F:3',5'-cyclic-nucleotide phosphodiesterase activity"/>
    <property type="evidence" value="ECO:0007669"/>
    <property type="project" value="InterPro"/>
</dbReference>
<dbReference type="SMART" id="SM00065">
    <property type="entry name" value="GAF"/>
    <property type="match status" value="2"/>
</dbReference>
<organism evidence="11">
    <name type="scientific">Octopus bimaculoides</name>
    <name type="common">California two-spotted octopus</name>
    <dbReference type="NCBI Taxonomy" id="37653"/>
    <lineage>
        <taxon>Eukaryota</taxon>
        <taxon>Metazoa</taxon>
        <taxon>Spiralia</taxon>
        <taxon>Lophotrochozoa</taxon>
        <taxon>Mollusca</taxon>
        <taxon>Cephalopoda</taxon>
        <taxon>Coleoidea</taxon>
        <taxon>Octopodiformes</taxon>
        <taxon>Octopoda</taxon>
        <taxon>Incirrata</taxon>
        <taxon>Octopodidae</taxon>
        <taxon>Octopus</taxon>
    </lineage>
</organism>
<reference evidence="11" key="1">
    <citation type="submission" date="2015-07" db="EMBL/GenBank/DDBJ databases">
        <title>MeaNS - Measles Nucleotide Surveillance Program.</title>
        <authorList>
            <person name="Tran T."/>
            <person name="Druce J."/>
        </authorList>
    </citation>
    <scope>NUCLEOTIDE SEQUENCE</scope>
    <source>
        <strain evidence="11">UCB-OBI-ISO-001</strain>
        <tissue evidence="11">Gonad</tissue>
    </source>
</reference>
<feature type="binding site" evidence="6">
    <location>
        <position position="673"/>
    </location>
    <ligand>
        <name>AMP</name>
        <dbReference type="ChEBI" id="CHEBI:456215"/>
    </ligand>
</feature>
<accession>A0A0L8IDG1</accession>
<dbReference type="InterPro" id="IPR023088">
    <property type="entry name" value="PDEase"/>
</dbReference>
<feature type="region of interest" description="Disordered" evidence="9">
    <location>
        <begin position="954"/>
        <end position="973"/>
    </location>
</feature>
<dbReference type="EC" id="3.1.4.-" evidence="8"/>
<dbReference type="CDD" id="cd00077">
    <property type="entry name" value="HDc"/>
    <property type="match status" value="1"/>
</dbReference>
<dbReference type="SUPFAM" id="SSF55781">
    <property type="entry name" value="GAF domain-like"/>
    <property type="match status" value="2"/>
</dbReference>
<dbReference type="GO" id="GO:0007165">
    <property type="term" value="P:signal transduction"/>
    <property type="evidence" value="ECO:0007669"/>
    <property type="project" value="InterPro"/>
</dbReference>
<keyword evidence="3 7" id="KW-0479">Metal-binding</keyword>
<dbReference type="STRING" id="37653.A0A0L8IDG1"/>
<comment type="similarity">
    <text evidence="1 8">Belongs to the cyclic nucleotide phosphodiesterase family.</text>
</comment>